<evidence type="ECO:0000256" key="6">
    <source>
        <dbReference type="ARBA" id="ARBA00022917"/>
    </source>
</evidence>
<dbReference type="Proteomes" id="UP000247465">
    <property type="component" value="Chromosome"/>
</dbReference>
<evidence type="ECO:0000256" key="7">
    <source>
        <dbReference type="ARBA" id="ARBA00023146"/>
    </source>
</evidence>
<comment type="subcellular location">
    <subcellularLocation>
        <location evidence="10">Cytoplasm</location>
    </subcellularLocation>
</comment>
<dbReference type="GO" id="GO:0006428">
    <property type="term" value="P:isoleucyl-tRNA aminoacylation"/>
    <property type="evidence" value="ECO:0007669"/>
    <property type="project" value="UniProtKB-UniRule"/>
</dbReference>
<keyword evidence="10" id="KW-0862">Zinc</keyword>
<dbReference type="GO" id="GO:0005524">
    <property type="term" value="F:ATP binding"/>
    <property type="evidence" value="ECO:0007669"/>
    <property type="project" value="UniProtKB-UniRule"/>
</dbReference>
<dbReference type="GO" id="GO:0005829">
    <property type="term" value="C:cytosol"/>
    <property type="evidence" value="ECO:0007669"/>
    <property type="project" value="TreeGrafter"/>
</dbReference>
<dbReference type="InterPro" id="IPR033708">
    <property type="entry name" value="Anticodon_Ile_BEm"/>
</dbReference>
<evidence type="ECO:0000256" key="1">
    <source>
        <dbReference type="ARBA" id="ARBA00006887"/>
    </source>
</evidence>
<evidence type="ECO:0000259" key="12">
    <source>
        <dbReference type="Pfam" id="PF08264"/>
    </source>
</evidence>
<dbReference type="SUPFAM" id="SSF47323">
    <property type="entry name" value="Anticodon-binding domain of a subclass of class I aminoacyl-tRNA synthetases"/>
    <property type="match status" value="1"/>
</dbReference>
<dbReference type="Gene3D" id="1.10.10.830">
    <property type="entry name" value="Ile-tRNA synthetase CP2 domain-like"/>
    <property type="match status" value="1"/>
</dbReference>
<dbReference type="AlphaFoldDB" id="A0A2Z4APM9"/>
<dbReference type="InterPro" id="IPR009008">
    <property type="entry name" value="Val/Leu/Ile-tRNA-synth_edit"/>
</dbReference>
<dbReference type="PROSITE" id="PS00178">
    <property type="entry name" value="AA_TRNA_LIGASE_I"/>
    <property type="match status" value="1"/>
</dbReference>
<dbReference type="CDD" id="cd07960">
    <property type="entry name" value="Anticodon_Ia_Ile_BEm"/>
    <property type="match status" value="1"/>
</dbReference>
<feature type="binding site" evidence="10">
    <location>
        <position position="904"/>
    </location>
    <ligand>
        <name>Zn(2+)</name>
        <dbReference type="ChEBI" id="CHEBI:29105"/>
    </ligand>
</feature>
<dbReference type="InterPro" id="IPR009080">
    <property type="entry name" value="tRNAsynth_Ia_anticodon-bd"/>
</dbReference>
<evidence type="ECO:0000256" key="5">
    <source>
        <dbReference type="ARBA" id="ARBA00022840"/>
    </source>
</evidence>
<sequence>MTQLIRNYKDTLNLPDTAFPMRANSVQREPERIAHWDKIDLYRRIQEKNAAGKNFILHDGPPYANGNIHLGHALNKILKDIILRYKSMRGYSTPYVPGWDCHGLPIEQQVFKEVGDRIHTMSPTKIRGRCHNYASKYIEIQKKQFKRLGILGEWEAPYCTFDPEFEVGILQCFRELVAKGLVRKGFKVVHWDPIFRTAIAEAEVEYHSHQSDSIFVRFPLFNPERFDALKNLPDVALVVWTTTPWTLPANEGVCLHPSFEYVAVSHEGRTSIVAAERVDAFIEDCGITDGTIVGKISSNLFDRSVCQHPIFSDRTSLIMLGNHVTMDQGTGCVHTAPGHGTDDFAIAQKYKLPISVPVDAKGCFTDDYSEMSGEFVFDANPKIIRDLKERGLLVAASQITHDYPFSWRSKKPIIFRATEQWFMEFEEGSIRQHALDAIESTINWIPQWGYERIRNMIRDRPDWCLSRQRSWGVPIPSIRSKASGNSVLELEVIDRFIDAVKSKGTDCWFTDPIESFLPPGFTYKSTGESNAGDFEKETDVLDVWFDSGSSHIAVLEGDDRLSSPADLYLEGSDQHRGWFQSSLLTSIGARNQAPYKAVLTHGFILDGEGNAMSKSLGNVVSPLDIINKSGGDILRLWVASVDYRNDIRLSEEIISHVVETYRTIRNTLRFQLGNLFDFDPEKDLLEIEELLPLDRWALYHTSDLVESVQDSYEEYEFQRIYQLINRFTTVTLSATYHDILKDRLYTLKPSSKERRSAQTTIYHINQILTRLIAPILVFTADESGAHSIKQGAYAESSIHLQEFPNVPMEWKSGKIPQMMEEIMKVRIQINESLENLRKEKTIGQSLEAEVEIKGSVSNKSFQILKKFEEFLPEIFIVSKVYLVVKQSNNSELSITVKKATGNRCLRCWRWAEEVSQDHEESPVCGRCITVLNDRS</sequence>
<comment type="function">
    <text evidence="8 10">Catalyzes the attachment of isoleucine to tRNA(Ile). As IleRS can inadvertently accommodate and process structurally similar amino acids such as valine, to avoid such errors it has two additional distinct tRNA(Ile)-dependent editing activities. One activity is designated as 'pretransfer' editing and involves the hydrolysis of activated Val-AMP. The other activity is designated 'posttransfer' editing and involves deacylation of mischarged Val-tRNA(Ile).</text>
</comment>
<organism evidence="13 14">
    <name type="scientific">Candidatus Moanibacter tarae</name>
    <dbReference type="NCBI Taxonomy" id="2200854"/>
    <lineage>
        <taxon>Bacteria</taxon>
        <taxon>Pseudomonadati</taxon>
        <taxon>Verrucomicrobiota</taxon>
        <taxon>Opitutia</taxon>
        <taxon>Puniceicoccales</taxon>
        <taxon>Puniceicoccales incertae sedis</taxon>
        <taxon>Candidatus Moanibacter</taxon>
    </lineage>
</organism>
<dbReference type="InterPro" id="IPR002301">
    <property type="entry name" value="Ile-tRNA-ligase"/>
</dbReference>
<dbReference type="GO" id="GO:0008270">
    <property type="term" value="F:zinc ion binding"/>
    <property type="evidence" value="ECO:0007669"/>
    <property type="project" value="UniProtKB-UniRule"/>
</dbReference>
<feature type="binding site" evidence="10">
    <location>
        <position position="614"/>
    </location>
    <ligand>
        <name>ATP</name>
        <dbReference type="ChEBI" id="CHEBI:30616"/>
    </ligand>
</feature>
<dbReference type="SUPFAM" id="SSF52374">
    <property type="entry name" value="Nucleotidylyl transferase"/>
    <property type="match status" value="1"/>
</dbReference>
<feature type="binding site" evidence="10">
    <location>
        <position position="570"/>
    </location>
    <ligand>
        <name>L-isoleucyl-5'-AMP</name>
        <dbReference type="ChEBI" id="CHEBI:178002"/>
    </ligand>
</feature>
<keyword evidence="3 10" id="KW-0436">Ligase</keyword>
<dbReference type="CDD" id="cd00818">
    <property type="entry name" value="IleRS_core"/>
    <property type="match status" value="1"/>
</dbReference>
<feature type="binding site" evidence="10">
    <location>
        <position position="907"/>
    </location>
    <ligand>
        <name>Zn(2+)</name>
        <dbReference type="ChEBI" id="CHEBI:29105"/>
    </ligand>
</feature>
<feature type="short sequence motif" description="'HIGH' region" evidence="10">
    <location>
        <begin position="62"/>
        <end position="72"/>
    </location>
</feature>
<evidence type="ECO:0000256" key="3">
    <source>
        <dbReference type="ARBA" id="ARBA00022598"/>
    </source>
</evidence>
<dbReference type="PANTHER" id="PTHR42765">
    <property type="entry name" value="SOLEUCYL-TRNA SYNTHETASE"/>
    <property type="match status" value="1"/>
</dbReference>
<evidence type="ECO:0000256" key="4">
    <source>
        <dbReference type="ARBA" id="ARBA00022741"/>
    </source>
</evidence>
<keyword evidence="2 10" id="KW-0963">Cytoplasm</keyword>
<keyword evidence="4 10" id="KW-0547">Nucleotide-binding</keyword>
<keyword evidence="7 10" id="KW-0030">Aminoacyl-tRNA synthetase</keyword>
<dbReference type="SUPFAM" id="SSF50677">
    <property type="entry name" value="ValRS/IleRS/LeuRS editing domain"/>
    <property type="match status" value="1"/>
</dbReference>
<proteinExistence type="inferred from homology"/>
<dbReference type="Pfam" id="PF00133">
    <property type="entry name" value="tRNA-synt_1"/>
    <property type="match status" value="1"/>
</dbReference>
<evidence type="ECO:0000256" key="8">
    <source>
        <dbReference type="ARBA" id="ARBA00025217"/>
    </source>
</evidence>
<feature type="binding site" evidence="10">
    <location>
        <position position="924"/>
    </location>
    <ligand>
        <name>Zn(2+)</name>
        <dbReference type="ChEBI" id="CHEBI:29105"/>
    </ligand>
</feature>
<accession>A0A2Z4APM9</accession>
<evidence type="ECO:0000259" key="11">
    <source>
        <dbReference type="Pfam" id="PF00133"/>
    </source>
</evidence>
<dbReference type="PANTHER" id="PTHR42765:SF1">
    <property type="entry name" value="ISOLEUCINE--TRNA LIGASE, MITOCHONDRIAL"/>
    <property type="match status" value="1"/>
</dbReference>
<comment type="catalytic activity">
    <reaction evidence="9 10">
        <text>tRNA(Ile) + L-isoleucine + ATP = L-isoleucyl-tRNA(Ile) + AMP + diphosphate</text>
        <dbReference type="Rhea" id="RHEA:11060"/>
        <dbReference type="Rhea" id="RHEA-COMP:9666"/>
        <dbReference type="Rhea" id="RHEA-COMP:9695"/>
        <dbReference type="ChEBI" id="CHEBI:30616"/>
        <dbReference type="ChEBI" id="CHEBI:33019"/>
        <dbReference type="ChEBI" id="CHEBI:58045"/>
        <dbReference type="ChEBI" id="CHEBI:78442"/>
        <dbReference type="ChEBI" id="CHEBI:78528"/>
        <dbReference type="ChEBI" id="CHEBI:456215"/>
        <dbReference type="EC" id="6.1.1.5"/>
    </reaction>
</comment>
<evidence type="ECO:0000256" key="2">
    <source>
        <dbReference type="ARBA" id="ARBA00022490"/>
    </source>
</evidence>
<dbReference type="Gene3D" id="3.40.50.620">
    <property type="entry name" value="HUPs"/>
    <property type="match status" value="2"/>
</dbReference>
<dbReference type="InterPro" id="IPR002300">
    <property type="entry name" value="aa-tRNA-synth_Ia"/>
</dbReference>
<dbReference type="InterPro" id="IPR014729">
    <property type="entry name" value="Rossmann-like_a/b/a_fold"/>
</dbReference>
<comment type="domain">
    <text evidence="10">IleRS has two distinct active sites: one for aminoacylation and one for editing. The misactivated valine is translocated from the active site to the editing site, which sterically excludes the correctly activated isoleucine. The single editing site contains two valyl binding pockets, one specific for each substrate (Val-AMP or Val-tRNA(Ile)).</text>
</comment>
<feature type="domain" description="Aminoacyl-tRNA synthetase class Ia" evidence="11">
    <location>
        <begin position="33"/>
        <end position="650"/>
    </location>
</feature>
<dbReference type="InterPro" id="IPR023585">
    <property type="entry name" value="Ile-tRNA-ligase_type1"/>
</dbReference>
<evidence type="ECO:0000256" key="9">
    <source>
        <dbReference type="ARBA" id="ARBA00048359"/>
    </source>
</evidence>
<dbReference type="InterPro" id="IPR013155">
    <property type="entry name" value="M/V/L/I-tRNA-synth_anticd-bd"/>
</dbReference>
<keyword evidence="6 10" id="KW-0648">Protein biosynthesis</keyword>
<gene>
    <name evidence="10 13" type="primary">ileS</name>
    <name evidence="13" type="ORF">DF168_00906</name>
</gene>
<dbReference type="KEGG" id="mtar:DF168_00906"/>
<reference evidence="13 14" key="1">
    <citation type="submission" date="2018-06" db="EMBL/GenBank/DDBJ databases">
        <title>Draft Genome Sequence of a Novel Marine Bacterium Related to the Verrucomicrobia.</title>
        <authorList>
            <person name="Vosseberg J."/>
            <person name="Martijn J."/>
            <person name="Ettema T.J.G."/>
        </authorList>
    </citation>
    <scope>NUCLEOTIDE SEQUENCE [LARGE SCALE GENOMIC DNA]</scope>
    <source>
        <strain evidence="13">TARA_B100001123</strain>
    </source>
</reference>
<dbReference type="InterPro" id="IPR001412">
    <property type="entry name" value="aa-tRNA-synth_I_CS"/>
</dbReference>
<feature type="short sequence motif" description="'KMSKS' region" evidence="10">
    <location>
        <begin position="611"/>
        <end position="615"/>
    </location>
</feature>
<dbReference type="InterPro" id="IPR050081">
    <property type="entry name" value="Ile-tRNA_ligase"/>
</dbReference>
<dbReference type="EC" id="6.1.1.5" evidence="10"/>
<evidence type="ECO:0000313" key="13">
    <source>
        <dbReference type="EMBL" id="AWT59712.1"/>
    </source>
</evidence>
<protein>
    <recommendedName>
        <fullName evidence="10">Isoleucine--tRNA ligase</fullName>
        <ecNumber evidence="10">6.1.1.5</ecNumber>
    </recommendedName>
    <alternativeName>
        <fullName evidence="10">Isoleucyl-tRNA synthetase</fullName>
        <shortName evidence="10">IleRS</shortName>
    </alternativeName>
</protein>
<feature type="binding site" evidence="10">
    <location>
        <position position="927"/>
    </location>
    <ligand>
        <name>Zn(2+)</name>
        <dbReference type="ChEBI" id="CHEBI:29105"/>
    </ligand>
</feature>
<dbReference type="GO" id="GO:0002161">
    <property type="term" value="F:aminoacyl-tRNA deacylase activity"/>
    <property type="evidence" value="ECO:0007669"/>
    <property type="project" value="InterPro"/>
</dbReference>
<dbReference type="EMBL" id="CP029803">
    <property type="protein sequence ID" value="AWT59712.1"/>
    <property type="molecule type" value="Genomic_DNA"/>
</dbReference>
<dbReference type="PRINTS" id="PR00984">
    <property type="entry name" value="TRNASYNTHILE"/>
</dbReference>
<dbReference type="Gene3D" id="1.10.730.20">
    <property type="match status" value="1"/>
</dbReference>
<keyword evidence="10" id="KW-0479">Metal-binding</keyword>
<feature type="domain" description="Methionyl/Valyl/Leucyl/Isoleucyl-tRNA synthetase anticodon-binding" evidence="12">
    <location>
        <begin position="694"/>
        <end position="852"/>
    </location>
</feature>
<dbReference type="NCBIfam" id="TIGR00392">
    <property type="entry name" value="ileS"/>
    <property type="match status" value="1"/>
</dbReference>
<comment type="subunit">
    <text evidence="10">Monomer.</text>
</comment>
<evidence type="ECO:0000256" key="10">
    <source>
        <dbReference type="HAMAP-Rule" id="MF_02002"/>
    </source>
</evidence>
<dbReference type="HAMAP" id="MF_02002">
    <property type="entry name" value="Ile_tRNA_synth_type1"/>
    <property type="match status" value="1"/>
</dbReference>
<keyword evidence="5 10" id="KW-0067">ATP-binding</keyword>
<evidence type="ECO:0000313" key="14">
    <source>
        <dbReference type="Proteomes" id="UP000247465"/>
    </source>
</evidence>
<dbReference type="Pfam" id="PF08264">
    <property type="entry name" value="Anticodon_1"/>
    <property type="match status" value="1"/>
</dbReference>
<name>A0A2Z4APM9_9BACT</name>
<comment type="cofactor">
    <cofactor evidence="10">
        <name>Zn(2+)</name>
        <dbReference type="ChEBI" id="CHEBI:29105"/>
    </cofactor>
    <text evidence="10">Binds 1 zinc ion per subunit.</text>
</comment>
<dbReference type="GO" id="GO:0004822">
    <property type="term" value="F:isoleucine-tRNA ligase activity"/>
    <property type="evidence" value="ECO:0007669"/>
    <property type="project" value="UniProtKB-UniRule"/>
</dbReference>
<dbReference type="GO" id="GO:0000049">
    <property type="term" value="F:tRNA binding"/>
    <property type="evidence" value="ECO:0007669"/>
    <property type="project" value="InterPro"/>
</dbReference>
<comment type="similarity">
    <text evidence="1 10">Belongs to the class-I aminoacyl-tRNA synthetase family. IleS type 1 subfamily.</text>
</comment>